<dbReference type="InterPro" id="IPR009100">
    <property type="entry name" value="AcylCoA_DH/oxidase_NM_dom_sf"/>
</dbReference>
<dbReference type="InterPro" id="IPR037069">
    <property type="entry name" value="AcylCoA_DH/ox_N_sf"/>
</dbReference>
<evidence type="ECO:0000256" key="2">
    <source>
        <dbReference type="ARBA" id="ARBA00009347"/>
    </source>
</evidence>
<sequence>MNDLEKWIGIATTIAREVAREEGTEADRNATWVVRTMAALKESKLTGLMVPAAYGGLGGGLFALVRISEELGKAYSSAGLCFGMHCVGTAVIAAKATGWQAAQYLEPIAQGSHITTLALSEPGTGAHFYFPQTILLPRSADDFVVNGAKTFVTNGGHADSYVVSTIGASEDAGPDQFSCVVIDAQAPGIRWGEPWNGLGMRGNSSRSVELRDIQVGARHILGEKGDQLWYVFNVVAPYFLMAMAGTYLGIAEAALQEARETLARRTYAHNGTQLAQVSLLQHRLGGLWANVERTRQLIYHAARLGDSGSADALTAILAAKAEVAHCAVDVANEAMTLAGGIGYREHGRLGQLLRDARAAHVMAPTTDLLYTWLGRALLDQPILSD</sequence>
<dbReference type="PANTHER" id="PTHR43884:SF12">
    <property type="entry name" value="ISOVALERYL-COA DEHYDROGENASE, MITOCHONDRIAL-RELATED"/>
    <property type="match status" value="1"/>
</dbReference>
<dbReference type="Gene3D" id="1.20.140.10">
    <property type="entry name" value="Butyryl-CoA Dehydrogenase, subunit A, domain 3"/>
    <property type="match status" value="1"/>
</dbReference>
<dbReference type="InterPro" id="IPR009075">
    <property type="entry name" value="AcylCo_DH/oxidase_C"/>
</dbReference>
<dbReference type="Gene3D" id="1.10.540.10">
    <property type="entry name" value="Acyl-CoA dehydrogenase/oxidase, N-terminal domain"/>
    <property type="match status" value="1"/>
</dbReference>
<evidence type="ECO:0000256" key="4">
    <source>
        <dbReference type="ARBA" id="ARBA00022827"/>
    </source>
</evidence>
<evidence type="ECO:0000259" key="8">
    <source>
        <dbReference type="Pfam" id="PF02770"/>
    </source>
</evidence>
<dbReference type="PIRSF" id="PIRSF016578">
    <property type="entry name" value="HsaA"/>
    <property type="match status" value="1"/>
</dbReference>
<dbReference type="Pfam" id="PF02771">
    <property type="entry name" value="Acyl-CoA_dh_N"/>
    <property type="match status" value="1"/>
</dbReference>
<name>A0ABP8HSL4_9BACT</name>
<dbReference type="Proteomes" id="UP001501725">
    <property type="component" value="Unassembled WGS sequence"/>
</dbReference>
<evidence type="ECO:0000256" key="5">
    <source>
        <dbReference type="RuleBase" id="RU362125"/>
    </source>
</evidence>
<dbReference type="SUPFAM" id="SSF56645">
    <property type="entry name" value="Acyl-CoA dehydrogenase NM domain-like"/>
    <property type="match status" value="1"/>
</dbReference>
<evidence type="ECO:0000256" key="6">
    <source>
        <dbReference type="SAM" id="Phobius"/>
    </source>
</evidence>
<dbReference type="Pfam" id="PF00441">
    <property type="entry name" value="Acyl-CoA_dh_1"/>
    <property type="match status" value="1"/>
</dbReference>
<dbReference type="SUPFAM" id="SSF47203">
    <property type="entry name" value="Acyl-CoA dehydrogenase C-terminal domain-like"/>
    <property type="match status" value="1"/>
</dbReference>
<protein>
    <submittedName>
        <fullName evidence="10">Acyl-CoA dehydrogenase family protein</fullName>
    </submittedName>
</protein>
<evidence type="ECO:0000256" key="1">
    <source>
        <dbReference type="ARBA" id="ARBA00001974"/>
    </source>
</evidence>
<keyword evidence="6" id="KW-1133">Transmembrane helix</keyword>
<organism evidence="10 11">
    <name type="scientific">Flaviaesturariibacter amylovorans</name>
    <dbReference type="NCBI Taxonomy" id="1084520"/>
    <lineage>
        <taxon>Bacteria</taxon>
        <taxon>Pseudomonadati</taxon>
        <taxon>Bacteroidota</taxon>
        <taxon>Chitinophagia</taxon>
        <taxon>Chitinophagales</taxon>
        <taxon>Chitinophagaceae</taxon>
        <taxon>Flaviaestuariibacter</taxon>
    </lineage>
</organism>
<comment type="cofactor">
    <cofactor evidence="1 5">
        <name>FAD</name>
        <dbReference type="ChEBI" id="CHEBI:57692"/>
    </cofactor>
</comment>
<gene>
    <name evidence="10" type="ORF">GCM10023184_44270</name>
</gene>
<dbReference type="PANTHER" id="PTHR43884">
    <property type="entry name" value="ACYL-COA DEHYDROGENASE"/>
    <property type="match status" value="1"/>
</dbReference>
<dbReference type="Gene3D" id="2.40.110.10">
    <property type="entry name" value="Butyryl-CoA Dehydrogenase, subunit A, domain 2"/>
    <property type="match status" value="1"/>
</dbReference>
<keyword evidence="3 5" id="KW-0285">Flavoprotein</keyword>
<keyword evidence="6" id="KW-0812">Transmembrane</keyword>
<accession>A0ABP8HSL4</accession>
<proteinExistence type="inferred from homology"/>
<feature type="transmembrane region" description="Helical" evidence="6">
    <location>
        <begin position="45"/>
        <end position="68"/>
    </location>
</feature>
<feature type="domain" description="Acyl-CoA dehydrogenase/oxidase N-terminal" evidence="9">
    <location>
        <begin position="15"/>
        <end position="111"/>
    </location>
</feature>
<dbReference type="RefSeq" id="WP_345258181.1">
    <property type="nucleotide sequence ID" value="NZ_BAABGY010000018.1"/>
</dbReference>
<feature type="domain" description="Acyl-CoA dehydrogenase/oxidase C-terminal" evidence="7">
    <location>
        <begin position="242"/>
        <end position="377"/>
    </location>
</feature>
<reference evidence="11" key="1">
    <citation type="journal article" date="2019" name="Int. J. Syst. Evol. Microbiol.">
        <title>The Global Catalogue of Microorganisms (GCM) 10K type strain sequencing project: providing services to taxonomists for standard genome sequencing and annotation.</title>
        <authorList>
            <consortium name="The Broad Institute Genomics Platform"/>
            <consortium name="The Broad Institute Genome Sequencing Center for Infectious Disease"/>
            <person name="Wu L."/>
            <person name="Ma J."/>
        </authorList>
    </citation>
    <scope>NUCLEOTIDE SEQUENCE [LARGE SCALE GENOMIC DNA]</scope>
    <source>
        <strain evidence="11">JCM 17919</strain>
    </source>
</reference>
<evidence type="ECO:0000313" key="10">
    <source>
        <dbReference type="EMBL" id="GAA4343772.1"/>
    </source>
</evidence>
<comment type="caution">
    <text evidence="10">The sequence shown here is derived from an EMBL/GenBank/DDBJ whole genome shotgun (WGS) entry which is preliminary data.</text>
</comment>
<evidence type="ECO:0000256" key="3">
    <source>
        <dbReference type="ARBA" id="ARBA00022630"/>
    </source>
</evidence>
<keyword evidence="11" id="KW-1185">Reference proteome</keyword>
<keyword evidence="4 5" id="KW-0274">FAD</keyword>
<comment type="similarity">
    <text evidence="2 5">Belongs to the acyl-CoA dehydrogenase family.</text>
</comment>
<feature type="domain" description="Acyl-CoA oxidase/dehydrogenase middle" evidence="8">
    <location>
        <begin position="117"/>
        <end position="212"/>
    </location>
</feature>
<feature type="transmembrane region" description="Helical" evidence="6">
    <location>
        <begin position="74"/>
        <end position="94"/>
    </location>
</feature>
<keyword evidence="5" id="KW-0560">Oxidoreductase</keyword>
<dbReference type="InterPro" id="IPR046373">
    <property type="entry name" value="Acyl-CoA_Oxase/DH_mid-dom_sf"/>
</dbReference>
<dbReference type="Pfam" id="PF02770">
    <property type="entry name" value="Acyl-CoA_dh_M"/>
    <property type="match status" value="1"/>
</dbReference>
<evidence type="ECO:0000259" key="7">
    <source>
        <dbReference type="Pfam" id="PF00441"/>
    </source>
</evidence>
<dbReference type="InterPro" id="IPR006091">
    <property type="entry name" value="Acyl-CoA_Oxase/DH_mid-dom"/>
</dbReference>
<dbReference type="InterPro" id="IPR036250">
    <property type="entry name" value="AcylCo_DH-like_C"/>
</dbReference>
<dbReference type="CDD" id="cd00567">
    <property type="entry name" value="ACAD"/>
    <property type="match status" value="1"/>
</dbReference>
<evidence type="ECO:0000259" key="9">
    <source>
        <dbReference type="Pfam" id="PF02771"/>
    </source>
</evidence>
<dbReference type="InterPro" id="IPR013786">
    <property type="entry name" value="AcylCoA_DH/ox_N"/>
</dbReference>
<keyword evidence="6" id="KW-0472">Membrane</keyword>
<dbReference type="EMBL" id="BAABGY010000018">
    <property type="protein sequence ID" value="GAA4343772.1"/>
    <property type="molecule type" value="Genomic_DNA"/>
</dbReference>
<feature type="transmembrane region" description="Helical" evidence="6">
    <location>
        <begin position="228"/>
        <end position="250"/>
    </location>
</feature>
<evidence type="ECO:0000313" key="11">
    <source>
        <dbReference type="Proteomes" id="UP001501725"/>
    </source>
</evidence>